<evidence type="ECO:0000313" key="2">
    <source>
        <dbReference type="EMBL" id="KAK1317222.1"/>
    </source>
</evidence>
<feature type="region of interest" description="Disordered" evidence="1">
    <location>
        <begin position="1"/>
        <end position="85"/>
    </location>
</feature>
<reference evidence="3" key="1">
    <citation type="journal article" date="2023" name="Nat. Commun.">
        <title>Diploid and tetraploid genomes of Acorus and the evolution of monocots.</title>
        <authorList>
            <person name="Ma L."/>
            <person name="Liu K.W."/>
            <person name="Li Z."/>
            <person name="Hsiao Y.Y."/>
            <person name="Qi Y."/>
            <person name="Fu T."/>
            <person name="Tang G.D."/>
            <person name="Zhang D."/>
            <person name="Sun W.H."/>
            <person name="Liu D.K."/>
            <person name="Li Y."/>
            <person name="Chen G.Z."/>
            <person name="Liu X.D."/>
            <person name="Liao X.Y."/>
            <person name="Jiang Y.T."/>
            <person name="Yu X."/>
            <person name="Hao Y."/>
            <person name="Huang J."/>
            <person name="Zhao X.W."/>
            <person name="Ke S."/>
            <person name="Chen Y.Y."/>
            <person name="Wu W.L."/>
            <person name="Hsu J.L."/>
            <person name="Lin Y.F."/>
            <person name="Huang M.D."/>
            <person name="Li C.Y."/>
            <person name="Huang L."/>
            <person name="Wang Z.W."/>
            <person name="Zhao X."/>
            <person name="Zhong W.Y."/>
            <person name="Peng D.H."/>
            <person name="Ahmad S."/>
            <person name="Lan S."/>
            <person name="Zhang J.S."/>
            <person name="Tsai W.C."/>
            <person name="Van de Peer Y."/>
            <person name="Liu Z.J."/>
        </authorList>
    </citation>
    <scope>NUCLEOTIDE SEQUENCE</scope>
    <source>
        <strain evidence="3">CP</strain>
    </source>
</reference>
<feature type="compositionally biased region" description="Basic residues" evidence="1">
    <location>
        <begin position="52"/>
        <end position="66"/>
    </location>
</feature>
<sequence>MALSSYKELVIEPPKSAKEEPESASAASSSPIKGGSRHCLCSPTTHEGSFRCRFHRSSNWMRRSKSMPRSTKSEDALSHSSVEST</sequence>
<keyword evidence="4" id="KW-1185">Reference proteome</keyword>
<evidence type="ECO:0000313" key="3">
    <source>
        <dbReference type="EMBL" id="KAK1317493.1"/>
    </source>
</evidence>
<reference evidence="3" key="2">
    <citation type="submission" date="2023-06" db="EMBL/GenBank/DDBJ databases">
        <authorList>
            <person name="Ma L."/>
            <person name="Liu K.-W."/>
            <person name="Li Z."/>
            <person name="Hsiao Y.-Y."/>
            <person name="Qi Y."/>
            <person name="Fu T."/>
            <person name="Tang G."/>
            <person name="Zhang D."/>
            <person name="Sun W.-H."/>
            <person name="Liu D.-K."/>
            <person name="Li Y."/>
            <person name="Chen G.-Z."/>
            <person name="Liu X.-D."/>
            <person name="Liao X.-Y."/>
            <person name="Jiang Y.-T."/>
            <person name="Yu X."/>
            <person name="Hao Y."/>
            <person name="Huang J."/>
            <person name="Zhao X.-W."/>
            <person name="Ke S."/>
            <person name="Chen Y.-Y."/>
            <person name="Wu W.-L."/>
            <person name="Hsu J.-L."/>
            <person name="Lin Y.-F."/>
            <person name="Huang M.-D."/>
            <person name="Li C.-Y."/>
            <person name="Huang L."/>
            <person name="Wang Z.-W."/>
            <person name="Zhao X."/>
            <person name="Zhong W.-Y."/>
            <person name="Peng D.-H."/>
            <person name="Ahmad S."/>
            <person name="Lan S."/>
            <person name="Zhang J.-S."/>
            <person name="Tsai W.-C."/>
            <person name="Van De Peer Y."/>
            <person name="Liu Z.-J."/>
        </authorList>
    </citation>
    <scope>NUCLEOTIDE SEQUENCE</scope>
    <source>
        <strain evidence="3">CP</strain>
        <tissue evidence="3">Leaves</tissue>
    </source>
</reference>
<dbReference type="AlphaFoldDB" id="A0AAV9EXC7"/>
<proteinExistence type="predicted"/>
<name>A0AAV9EXC7_ACOCL</name>
<protein>
    <submittedName>
        <fullName evidence="3">Uncharacterized protein</fullName>
    </submittedName>
</protein>
<comment type="caution">
    <text evidence="3">The sequence shown here is derived from an EMBL/GenBank/DDBJ whole genome shotgun (WGS) entry which is preliminary data.</text>
</comment>
<gene>
    <name evidence="2" type="ORF">QJS10_CPA05g01350</name>
    <name evidence="3" type="ORF">QJS10_CPA05g01360</name>
</gene>
<dbReference type="EMBL" id="JAUJYO010000005">
    <property type="protein sequence ID" value="KAK1317493.1"/>
    <property type="molecule type" value="Genomic_DNA"/>
</dbReference>
<dbReference type="Proteomes" id="UP001180020">
    <property type="component" value="Unassembled WGS sequence"/>
</dbReference>
<dbReference type="PANTHER" id="PTHR33132">
    <property type="entry name" value="OSJNBB0118P14.9 PROTEIN"/>
    <property type="match status" value="1"/>
</dbReference>
<evidence type="ECO:0000313" key="4">
    <source>
        <dbReference type="Proteomes" id="UP001180020"/>
    </source>
</evidence>
<organism evidence="3 4">
    <name type="scientific">Acorus calamus</name>
    <name type="common">Sweet flag</name>
    <dbReference type="NCBI Taxonomy" id="4465"/>
    <lineage>
        <taxon>Eukaryota</taxon>
        <taxon>Viridiplantae</taxon>
        <taxon>Streptophyta</taxon>
        <taxon>Embryophyta</taxon>
        <taxon>Tracheophyta</taxon>
        <taxon>Spermatophyta</taxon>
        <taxon>Magnoliopsida</taxon>
        <taxon>Liliopsida</taxon>
        <taxon>Acoraceae</taxon>
        <taxon>Acorus</taxon>
    </lineage>
</organism>
<dbReference type="EMBL" id="JAUJYO010000005">
    <property type="protein sequence ID" value="KAK1317222.1"/>
    <property type="molecule type" value="Genomic_DNA"/>
</dbReference>
<accession>A0AAV9EXC7</accession>
<evidence type="ECO:0000256" key="1">
    <source>
        <dbReference type="SAM" id="MobiDB-lite"/>
    </source>
</evidence>
<dbReference type="PANTHER" id="PTHR33132:SF142">
    <property type="entry name" value="SERINE-RICH PROTEIN-LIKE PROTEIN"/>
    <property type="match status" value="1"/>
</dbReference>